<feature type="region of interest" description="Disordered" evidence="6">
    <location>
        <begin position="36"/>
        <end position="70"/>
    </location>
</feature>
<evidence type="ECO:0000256" key="3">
    <source>
        <dbReference type="ARBA" id="ARBA00022525"/>
    </source>
</evidence>
<dbReference type="Proteomes" id="UP000437068">
    <property type="component" value="Unassembled WGS sequence"/>
</dbReference>
<comment type="caution">
    <text evidence="7">The sequence shown here is derived from an EMBL/GenBank/DDBJ whole genome shotgun (WGS) entry which is preliminary data.</text>
</comment>
<organism evidence="7 8">
    <name type="scientific">Phytophthora fragariae</name>
    <dbReference type="NCBI Taxonomy" id="53985"/>
    <lineage>
        <taxon>Eukaryota</taxon>
        <taxon>Sar</taxon>
        <taxon>Stramenopiles</taxon>
        <taxon>Oomycota</taxon>
        <taxon>Peronosporomycetes</taxon>
        <taxon>Peronosporales</taxon>
        <taxon>Peronosporaceae</taxon>
        <taxon>Phytophthora</taxon>
    </lineage>
</organism>
<dbReference type="EMBL" id="QXGE01000783">
    <property type="protein sequence ID" value="KAE9303823.1"/>
    <property type="molecule type" value="Genomic_DNA"/>
</dbReference>
<dbReference type="InterPro" id="IPR031825">
    <property type="entry name" value="RXLR"/>
</dbReference>
<sequence>MRLQLAVLTAVATFLASVTAAADSKMAVTPAMGRNNVPVPRLLRTGTTTEEDDEERAPPPAFESVASLSRSNSQKQLDELVESGLGGLNSFHFLNLDDAGRNIFKSPKLQVWMKYVDMIEENPTAVVLMKLEAHFGEPDKLAIALNMATRVGYNIPILWTMLPRNCRPRSSSSGTPITGGRRLILSTTCSSMMLPHEGLLMLGVVPDKSAATFWQRNALVGLSKW</sequence>
<comment type="function">
    <text evidence="5">Effector that suppresses plant defense responses during pathogen infection.</text>
</comment>
<keyword evidence="3 5" id="KW-0964">Secreted</keyword>
<comment type="domain">
    <text evidence="5">The RxLR-dEER motif acts to carry the protein into the host cell cytoplasm through binding to cell surface phosphatidylinositol-3-phosphate.</text>
</comment>
<proteinExistence type="inferred from homology"/>
<evidence type="ECO:0000256" key="4">
    <source>
        <dbReference type="ARBA" id="ARBA00022729"/>
    </source>
</evidence>
<evidence type="ECO:0000256" key="6">
    <source>
        <dbReference type="SAM" id="MobiDB-lite"/>
    </source>
</evidence>
<reference evidence="7 8" key="1">
    <citation type="submission" date="2018-08" db="EMBL/GenBank/DDBJ databases">
        <title>Genomic investigation of the strawberry pathogen Phytophthora fragariae indicates pathogenicity is determined by transcriptional variation in three key races.</title>
        <authorList>
            <person name="Adams T.M."/>
            <person name="Armitage A.D."/>
            <person name="Sobczyk M.K."/>
            <person name="Bates H.J."/>
            <person name="Dunwell J.M."/>
            <person name="Nellist C.F."/>
            <person name="Harrison R.J."/>
        </authorList>
    </citation>
    <scope>NUCLEOTIDE SEQUENCE [LARGE SCALE GENOMIC DNA]</scope>
    <source>
        <strain evidence="7 8">A4</strain>
    </source>
</reference>
<comment type="subcellular location">
    <subcellularLocation>
        <location evidence="1 5">Secreted</location>
    </subcellularLocation>
</comment>
<name>A0A6A4DA44_9STRA</name>
<feature type="signal peptide" evidence="5">
    <location>
        <begin position="1"/>
        <end position="20"/>
    </location>
</feature>
<protein>
    <recommendedName>
        <fullName evidence="5">RxLR effector protein</fullName>
    </recommendedName>
</protein>
<dbReference type="AlphaFoldDB" id="A0A6A4DA44"/>
<evidence type="ECO:0000256" key="5">
    <source>
        <dbReference type="RuleBase" id="RU367124"/>
    </source>
</evidence>
<evidence type="ECO:0000313" key="8">
    <source>
        <dbReference type="Proteomes" id="UP000437068"/>
    </source>
</evidence>
<evidence type="ECO:0000313" key="7">
    <source>
        <dbReference type="EMBL" id="KAE9303823.1"/>
    </source>
</evidence>
<evidence type="ECO:0000256" key="1">
    <source>
        <dbReference type="ARBA" id="ARBA00004613"/>
    </source>
</evidence>
<comment type="similarity">
    <text evidence="2 5">Belongs to the RxLR effector family.</text>
</comment>
<dbReference type="Pfam" id="PF16810">
    <property type="entry name" value="RXLR"/>
    <property type="match status" value="1"/>
</dbReference>
<feature type="chain" id="PRO_5025476999" description="RxLR effector protein" evidence="5">
    <location>
        <begin position="21"/>
        <end position="225"/>
    </location>
</feature>
<accession>A0A6A4DA44</accession>
<gene>
    <name evidence="7" type="ORF">PF001_g13368</name>
</gene>
<keyword evidence="4 5" id="KW-0732">Signal</keyword>
<evidence type="ECO:0000256" key="2">
    <source>
        <dbReference type="ARBA" id="ARBA00010400"/>
    </source>
</evidence>